<evidence type="ECO:0000313" key="3">
    <source>
        <dbReference type="EMBL" id="SCG16836.1"/>
    </source>
</evidence>
<protein>
    <submittedName>
        <fullName evidence="3">Surface antigen</fullName>
    </submittedName>
</protein>
<dbReference type="InterPro" id="IPR038765">
    <property type="entry name" value="Papain-like_cys_pep_sf"/>
</dbReference>
<dbReference type="SUPFAM" id="SSF54001">
    <property type="entry name" value="Cysteine proteinases"/>
    <property type="match status" value="1"/>
</dbReference>
<dbReference type="InterPro" id="IPR007921">
    <property type="entry name" value="CHAP_dom"/>
</dbReference>
<dbReference type="PROSITE" id="PS50911">
    <property type="entry name" value="CHAP"/>
    <property type="match status" value="1"/>
</dbReference>
<gene>
    <name evidence="3" type="ORF">GA0070610_3110</name>
</gene>
<dbReference type="AlphaFoldDB" id="A0A1C5GCK7"/>
<evidence type="ECO:0000313" key="4">
    <source>
        <dbReference type="Proteomes" id="UP000198251"/>
    </source>
</evidence>
<dbReference type="Pfam" id="PF05257">
    <property type="entry name" value="CHAP"/>
    <property type="match status" value="1"/>
</dbReference>
<keyword evidence="4" id="KW-1185">Reference proteome</keyword>
<proteinExistence type="predicted"/>
<feature type="domain" description="Peptidase C51" evidence="2">
    <location>
        <begin position="147"/>
        <end position="279"/>
    </location>
</feature>
<dbReference type="Pfam" id="PF03995">
    <property type="entry name" value="Inhibitor_I36"/>
    <property type="match status" value="1"/>
</dbReference>
<dbReference type="EMBL" id="LT607733">
    <property type="protein sequence ID" value="SCG16836.1"/>
    <property type="molecule type" value="Genomic_DNA"/>
</dbReference>
<evidence type="ECO:0000259" key="2">
    <source>
        <dbReference type="PROSITE" id="PS50911"/>
    </source>
</evidence>
<feature type="chain" id="PRO_5008716594" evidence="1">
    <location>
        <begin position="33"/>
        <end position="281"/>
    </location>
</feature>
<sequence length="281" mass="29962">MPTVTARVLGALSASVLSATLGVLAVAAPAQAASRDGTCNAGEFCYYFNSDHAGSVSDHAGSLADYGSTQPGCYEFKGAGSGKGQCIKNNAASAWNRTGKTVRVYYNTGYNGSHAYQDFAAGAKKNLNSTLKNNNASHQLISAGASYPARDDYPYKGQTSGIDPWNFYKGQCTSFVAWALRSRVGVAFHNQYKGQARWGNAKEWVAAAGRAGVPVHNSPKAGDVAVRLGGTYGHVAFVTRVNANGTFEIDEYNYVSADRYSHRTVSVGTANNQFSKFIRFK</sequence>
<evidence type="ECO:0000256" key="1">
    <source>
        <dbReference type="SAM" id="SignalP"/>
    </source>
</evidence>
<dbReference type="Gene3D" id="3.90.1720.10">
    <property type="entry name" value="endopeptidase domain like (from Nostoc punctiforme)"/>
    <property type="match status" value="1"/>
</dbReference>
<reference evidence="3 4" key="1">
    <citation type="submission" date="2016-06" db="EMBL/GenBank/DDBJ databases">
        <authorList>
            <person name="Kjaerup R.B."/>
            <person name="Dalgaard T.S."/>
            <person name="Juul-Madsen H.R."/>
        </authorList>
    </citation>
    <scope>NUCLEOTIDE SEQUENCE [LARGE SCALE GENOMIC DNA]</scope>
    <source>
        <strain evidence="3 4">DSM 43913</strain>
    </source>
</reference>
<dbReference type="RefSeq" id="WP_157747162.1">
    <property type="nucleotide sequence ID" value="NZ_JBFAAC010000010.1"/>
</dbReference>
<accession>A0A1C5GCK7</accession>
<dbReference type="Proteomes" id="UP000198251">
    <property type="component" value="Chromosome I"/>
</dbReference>
<name>A0A1C5GCK7_MICEH</name>
<keyword evidence="1" id="KW-0732">Signal</keyword>
<feature type="signal peptide" evidence="1">
    <location>
        <begin position="1"/>
        <end position="32"/>
    </location>
</feature>
<organism evidence="3 4">
    <name type="scientific">Micromonospora echinofusca</name>
    <dbReference type="NCBI Taxonomy" id="47858"/>
    <lineage>
        <taxon>Bacteria</taxon>
        <taxon>Bacillati</taxon>
        <taxon>Actinomycetota</taxon>
        <taxon>Actinomycetes</taxon>
        <taxon>Micromonosporales</taxon>
        <taxon>Micromonosporaceae</taxon>
        <taxon>Micromonospora</taxon>
    </lineage>
</organism>
<dbReference type="GeneID" id="95805832"/>